<reference evidence="1 2" key="1">
    <citation type="submission" date="2016-10" db="EMBL/GenBank/DDBJ databases">
        <title>Draft genome sequence of strain LCT isolated from the Shenzhou X spacecraft of China.</title>
        <authorList>
            <person name="Huang B."/>
        </authorList>
    </citation>
    <scope>NUCLEOTIDE SEQUENCE [LARGE SCALE GENOMIC DNA]</scope>
    <source>
        <strain evidence="1 2">LCT-H5</strain>
    </source>
</reference>
<dbReference type="AlphaFoldDB" id="A0A1S2MYN2"/>
<dbReference type="OrthoDB" id="7055905at2"/>
<evidence type="ECO:0000313" key="2">
    <source>
        <dbReference type="Proteomes" id="UP000179540"/>
    </source>
</evidence>
<gene>
    <name evidence="1" type="ORF">BK826_08070</name>
</gene>
<protein>
    <submittedName>
        <fullName evidence="1">Uncharacterized protein</fullName>
    </submittedName>
</protein>
<evidence type="ECO:0000313" key="1">
    <source>
        <dbReference type="EMBL" id="OIJ35436.1"/>
    </source>
</evidence>
<sequence>MSANPELAVAAATAMAWPPILAVDPGSRSTGICLRIGTAALEAVTVERTGGDGHEHAAACRYAQQVIEAAREITRRNREALNREAVARGVQPGGLRHAAETLVTPTPRPVKGRQMGVAPRVLEHLPGAATVLGAVVGTWPRAILVPPRGGDHGGWDAVEGAPDNLRGRTPSGWLSGGSDRSHQRSAWAIAGAAHVLAAQPRSEQVRAASRAVASLSPSLDPESLIPALRAGLAQAGAWDLLDHLPALAAASVAVMTRGDRARADAARASVANFLEGSLA</sequence>
<organism evidence="1 2">
    <name type="scientific">Rothia kristinae</name>
    <dbReference type="NCBI Taxonomy" id="37923"/>
    <lineage>
        <taxon>Bacteria</taxon>
        <taxon>Bacillati</taxon>
        <taxon>Actinomycetota</taxon>
        <taxon>Actinomycetes</taxon>
        <taxon>Micrococcales</taxon>
        <taxon>Micrococcaceae</taxon>
        <taxon>Rothia</taxon>
    </lineage>
</organism>
<name>A0A1S2MYN2_9MICC</name>
<accession>A0A1S2MYN2</accession>
<dbReference type="RefSeq" id="WP_075515177.1">
    <property type="nucleotide sequence ID" value="NZ_MODZ01000009.1"/>
</dbReference>
<proteinExistence type="predicted"/>
<dbReference type="Proteomes" id="UP000179540">
    <property type="component" value="Unassembled WGS sequence"/>
</dbReference>
<dbReference type="EMBL" id="MODZ01000009">
    <property type="protein sequence ID" value="OIJ35436.1"/>
    <property type="molecule type" value="Genomic_DNA"/>
</dbReference>
<comment type="caution">
    <text evidence="1">The sequence shown here is derived from an EMBL/GenBank/DDBJ whole genome shotgun (WGS) entry which is preliminary data.</text>
</comment>